<dbReference type="Gene3D" id="1.25.40.20">
    <property type="entry name" value="Ankyrin repeat-containing domain"/>
    <property type="match status" value="3"/>
</dbReference>
<dbReference type="PROSITE" id="PS50088">
    <property type="entry name" value="ANK_REPEAT"/>
    <property type="match status" value="4"/>
</dbReference>
<reference evidence="5 6" key="1">
    <citation type="submission" date="2016-08" db="EMBL/GenBank/DDBJ databases">
        <title>Characterization and recognition of Brachyspira hampsonii sp. nov., a novel intestinal spirochete that is pathogenic to pigs.</title>
        <authorList>
            <person name="Mirajkar N."/>
            <person name="La T."/>
            <person name="Phillips N."/>
            <person name="Hampson D."/>
            <person name="Gebhart C."/>
        </authorList>
    </citation>
    <scope>NUCLEOTIDE SEQUENCE [LARGE SCALE GENOMIC DNA]</scope>
    <source>
        <strain evidence="5 6">P280/1</strain>
    </source>
</reference>
<dbReference type="PANTHER" id="PTHR24198">
    <property type="entry name" value="ANKYRIN REPEAT AND PROTEIN KINASE DOMAIN-CONTAINING PROTEIN"/>
    <property type="match status" value="1"/>
</dbReference>
<organism evidence="5 6">
    <name type="scientific">Brachyspira hampsonii</name>
    <dbReference type="NCBI Taxonomy" id="1287055"/>
    <lineage>
        <taxon>Bacteria</taxon>
        <taxon>Pseudomonadati</taxon>
        <taxon>Spirochaetota</taxon>
        <taxon>Spirochaetia</taxon>
        <taxon>Brachyspirales</taxon>
        <taxon>Brachyspiraceae</taxon>
        <taxon>Brachyspira</taxon>
    </lineage>
</organism>
<dbReference type="SUPFAM" id="SSF48403">
    <property type="entry name" value="Ankyrin repeat"/>
    <property type="match status" value="1"/>
</dbReference>
<dbReference type="PROSITE" id="PS51257">
    <property type="entry name" value="PROKAR_LIPOPROTEIN"/>
    <property type="match status" value="1"/>
</dbReference>
<feature type="repeat" description="ANK" evidence="3">
    <location>
        <begin position="235"/>
        <end position="268"/>
    </location>
</feature>
<keyword evidence="1" id="KW-0677">Repeat</keyword>
<dbReference type="PANTHER" id="PTHR24198:SF165">
    <property type="entry name" value="ANKYRIN REPEAT-CONTAINING PROTEIN-RELATED"/>
    <property type="match status" value="1"/>
</dbReference>
<dbReference type="RefSeq" id="WP_069726577.1">
    <property type="nucleotide sequence ID" value="NZ_MDCO01000010.1"/>
</dbReference>
<dbReference type="PRINTS" id="PR01415">
    <property type="entry name" value="ANKYRIN"/>
</dbReference>
<dbReference type="Pfam" id="PF13857">
    <property type="entry name" value="Ank_5"/>
    <property type="match status" value="1"/>
</dbReference>
<feature type="chain" id="PRO_5009182273" evidence="4">
    <location>
        <begin position="21"/>
        <end position="325"/>
    </location>
</feature>
<evidence type="ECO:0000313" key="6">
    <source>
        <dbReference type="Proteomes" id="UP000095247"/>
    </source>
</evidence>
<dbReference type="Pfam" id="PF00023">
    <property type="entry name" value="Ank"/>
    <property type="match status" value="1"/>
</dbReference>
<dbReference type="EMBL" id="MDCO01000010">
    <property type="protein sequence ID" value="OEJ14402.1"/>
    <property type="molecule type" value="Genomic_DNA"/>
</dbReference>
<dbReference type="InterPro" id="IPR036770">
    <property type="entry name" value="Ankyrin_rpt-contain_sf"/>
</dbReference>
<evidence type="ECO:0000256" key="2">
    <source>
        <dbReference type="ARBA" id="ARBA00023043"/>
    </source>
</evidence>
<evidence type="ECO:0000313" key="5">
    <source>
        <dbReference type="EMBL" id="OEJ14402.1"/>
    </source>
</evidence>
<dbReference type="SMART" id="SM00248">
    <property type="entry name" value="ANK"/>
    <property type="match status" value="7"/>
</dbReference>
<protein>
    <submittedName>
        <fullName evidence="5">Uncharacterized protein</fullName>
    </submittedName>
</protein>
<evidence type="ECO:0000256" key="4">
    <source>
        <dbReference type="SAM" id="SignalP"/>
    </source>
</evidence>
<accession>A0A1E5NE12</accession>
<dbReference type="Proteomes" id="UP000095247">
    <property type="component" value="Unassembled WGS sequence"/>
</dbReference>
<evidence type="ECO:0000256" key="1">
    <source>
        <dbReference type="ARBA" id="ARBA00022737"/>
    </source>
</evidence>
<dbReference type="Pfam" id="PF12796">
    <property type="entry name" value="Ank_2"/>
    <property type="match status" value="1"/>
</dbReference>
<proteinExistence type="predicted"/>
<evidence type="ECO:0000256" key="3">
    <source>
        <dbReference type="PROSITE-ProRule" id="PRU00023"/>
    </source>
</evidence>
<comment type="caution">
    <text evidence="5">The sequence shown here is derived from an EMBL/GenBank/DDBJ whole genome shotgun (WGS) entry which is preliminary data.</text>
</comment>
<feature type="signal peptide" evidence="4">
    <location>
        <begin position="1"/>
        <end position="20"/>
    </location>
</feature>
<gene>
    <name evidence="5" type="ORF">BFL38_06120</name>
</gene>
<dbReference type="AlphaFoldDB" id="A0A1E5NE12"/>
<keyword evidence="2 3" id="KW-0040">ANK repeat</keyword>
<dbReference type="PROSITE" id="PS50297">
    <property type="entry name" value="ANK_REP_REGION"/>
    <property type="match status" value="3"/>
</dbReference>
<feature type="repeat" description="ANK" evidence="3">
    <location>
        <begin position="97"/>
        <end position="129"/>
    </location>
</feature>
<feature type="repeat" description="ANK" evidence="3">
    <location>
        <begin position="269"/>
        <end position="301"/>
    </location>
</feature>
<keyword evidence="4" id="KW-0732">Signal</keyword>
<name>A0A1E5NE12_9SPIR</name>
<sequence length="325" mass="35558">MRFISCTFLLLILLSCTQNSDSNTKENIQNSETSIEDLNIVQDLSLEDAIAKYEEYPSIDIIKNLIDSGNINNTLTQSTNIVNAEDTEYDLSVNFDEGTTALMIASYYGYADLVNALIENNADVNMKNKRNYTALLYATDIWARQGIGIYDSNFNVVELLVMAKADVNAADNNGWTPLFFAADNSNSDVAAFLVDNGANINIVDNEGITPLLVANDVETVKILSKTVNINKPNFAGITPLIAFSMRDISTEAINILLENGANVNIVDKDGETALSYAIENGNFEAALILLENNANPNLAKKKAKELANIARELGDEEVASILDKY</sequence>
<feature type="repeat" description="ANK" evidence="3">
    <location>
        <begin position="173"/>
        <end position="205"/>
    </location>
</feature>
<dbReference type="InterPro" id="IPR002110">
    <property type="entry name" value="Ankyrin_rpt"/>
</dbReference>